<keyword evidence="2" id="KW-1185">Reference proteome</keyword>
<dbReference type="Proteomes" id="UP000006729">
    <property type="component" value="Chromosome 9"/>
</dbReference>
<proteinExistence type="predicted"/>
<evidence type="ECO:0000313" key="1">
    <source>
        <dbReference type="EMBL" id="KAI9388022.1"/>
    </source>
</evidence>
<reference evidence="1 2" key="1">
    <citation type="journal article" date="2006" name="Science">
        <title>The genome of black cottonwood, Populus trichocarpa (Torr. &amp; Gray).</title>
        <authorList>
            <person name="Tuskan G.A."/>
            <person name="Difazio S."/>
            <person name="Jansson S."/>
            <person name="Bohlmann J."/>
            <person name="Grigoriev I."/>
            <person name="Hellsten U."/>
            <person name="Putnam N."/>
            <person name="Ralph S."/>
            <person name="Rombauts S."/>
            <person name="Salamov A."/>
            <person name="Schein J."/>
            <person name="Sterck L."/>
            <person name="Aerts A."/>
            <person name="Bhalerao R.R."/>
            <person name="Bhalerao R.P."/>
            <person name="Blaudez D."/>
            <person name="Boerjan W."/>
            <person name="Brun A."/>
            <person name="Brunner A."/>
            <person name="Busov V."/>
            <person name="Campbell M."/>
            <person name="Carlson J."/>
            <person name="Chalot M."/>
            <person name="Chapman J."/>
            <person name="Chen G.L."/>
            <person name="Cooper D."/>
            <person name="Coutinho P.M."/>
            <person name="Couturier J."/>
            <person name="Covert S."/>
            <person name="Cronk Q."/>
            <person name="Cunningham R."/>
            <person name="Davis J."/>
            <person name="Degroeve S."/>
            <person name="Dejardin A."/>
            <person name="Depamphilis C."/>
            <person name="Detter J."/>
            <person name="Dirks B."/>
            <person name="Dubchak I."/>
            <person name="Duplessis S."/>
            <person name="Ehlting J."/>
            <person name="Ellis B."/>
            <person name="Gendler K."/>
            <person name="Goodstein D."/>
            <person name="Gribskov M."/>
            <person name="Grimwood J."/>
            <person name="Groover A."/>
            <person name="Gunter L."/>
            <person name="Hamberger B."/>
            <person name="Heinze B."/>
            <person name="Helariutta Y."/>
            <person name="Henrissat B."/>
            <person name="Holligan D."/>
            <person name="Holt R."/>
            <person name="Huang W."/>
            <person name="Islam-Faridi N."/>
            <person name="Jones S."/>
            <person name="Jones-Rhoades M."/>
            <person name="Jorgensen R."/>
            <person name="Joshi C."/>
            <person name="Kangasjarvi J."/>
            <person name="Karlsson J."/>
            <person name="Kelleher C."/>
            <person name="Kirkpatrick R."/>
            <person name="Kirst M."/>
            <person name="Kohler A."/>
            <person name="Kalluri U."/>
            <person name="Larimer F."/>
            <person name="Leebens-Mack J."/>
            <person name="Leple J.C."/>
            <person name="Locascio P."/>
            <person name="Lou Y."/>
            <person name="Lucas S."/>
            <person name="Martin F."/>
            <person name="Montanini B."/>
            <person name="Napoli C."/>
            <person name="Nelson D.R."/>
            <person name="Nelson C."/>
            <person name="Nieminen K."/>
            <person name="Nilsson O."/>
            <person name="Pereda V."/>
            <person name="Peter G."/>
            <person name="Philippe R."/>
            <person name="Pilate G."/>
            <person name="Poliakov A."/>
            <person name="Razumovskaya J."/>
            <person name="Richardson P."/>
            <person name="Rinaldi C."/>
            <person name="Ritland K."/>
            <person name="Rouze P."/>
            <person name="Ryaboy D."/>
            <person name="Schmutz J."/>
            <person name="Schrader J."/>
            <person name="Segerman B."/>
            <person name="Shin H."/>
            <person name="Siddiqui A."/>
            <person name="Sterky F."/>
            <person name="Terry A."/>
            <person name="Tsai C.J."/>
            <person name="Uberbacher E."/>
            <person name="Unneberg P."/>
            <person name="Vahala J."/>
            <person name="Wall K."/>
            <person name="Wessler S."/>
            <person name="Yang G."/>
            <person name="Yin T."/>
            <person name="Douglas C."/>
            <person name="Marra M."/>
            <person name="Sandberg G."/>
            <person name="Van de Peer Y."/>
            <person name="Rokhsar D."/>
        </authorList>
    </citation>
    <scope>NUCLEOTIDE SEQUENCE [LARGE SCALE GENOMIC DNA]</scope>
    <source>
        <strain evidence="2">cv. Nisqually</strain>
    </source>
</reference>
<comment type="caution">
    <text evidence="1">The sequence shown here is derived from an EMBL/GenBank/DDBJ whole genome shotgun (WGS) entry which is preliminary data.</text>
</comment>
<evidence type="ECO:0000313" key="2">
    <source>
        <dbReference type="Proteomes" id="UP000006729"/>
    </source>
</evidence>
<sequence>MTSKRQRFQPFHDVGPVVSSPYNSTIHIYSEGNLGDKNFSLTQATPYNSDHLISDHSLLHTTDDGETYEYVDFGDKTFTCRHCNALFWLQERLVCSSKKNPSFSLCCLNGRVSLPAMQPTPSILDFLLDPNNCSASKKFRDNIRAYNSMFAFTSMGAKIDTSVNDQPAPYVFKISGHCHHLMGFLLPVNGESPKFAQLYVFDTTHEVANRLLPFTRDSKSSSLDENIVVDLLRMLDETNELAKLFLVGDIGDFFSKRDIIIECFSGSLKRISKLHPKFMALQYPLLFPYGEDGYSCNIMKRSRVPMRAYYAYLINERPGCDNTIIKGGRLYHQFLVDAFVNVEEDRLDYIRANQKDLRTKVYRGIHEAVLNGDVEGFSTGKIIVPSSLTGSPRYMINNYQDAMAICRAYGNPDLFITFTCNVSWPEIRMELTKGRIYKHEDKPDIITRVFRLKPFGQTIADVCAIEFQKRGLPHTHILIWLHSNFKCRSPEDVDSIVSVEIPDKFTDPKCYEIVSKFMMHGPCDLANPKSQCMNEGVCSKRFPKKFKMQTVFDDNGFVYYRHRDLKDNFVIKNGIQLNNRYVVPYNRELLLRYNAHINIEIYCQSMLIKYLFKYVSKGSDRCRVVVEKDRVDEIHAYMNYRFICPYEAVWHLLQFPIHSRSPSVERLQIHLPLHQNVVYSGNESLPSILKKPGIEKTMLTEWFTRNRIDHEARQLYYSEFPHKYIWDPGKKEWIPRSKGFILGRLTYVHPASRELYFLRLLLNHVRGALTFDYLKNVSGVVHPTFQLACKTLGLLGDDKEWEDVFCEAMATATSPQIRNLFVSVILFYDVADPEVLFNKFWRSMYDDIITRFKSSFAMPNLKLFDDELKNYVLYKLELLFNVAGTSLEKHKLPMPDGHLLSEIKNKLLREELNYDVADLICQYPSAFPQLNQCQLNVYDCVVKSVLEKRQELIFVHGHGGTGKTFLWHTIINRLRSDGLIVLVVASSDIASLLLPGGRTTHSRFKIPLTVSDTSSSLDRSLRNVLTNGNDLPNDKPFGGKSILLGGHFRQILHVIPGGTKEDIVHASLCNSILWSKFKVLTLTKNMRLSSNGLSNDKKKELAIFANWILAIGDATQQDALFPDDYDASMVKIPQDLLVEAGSNPILAIVSAVYPSICEINIDPCYFRERAIITPRNATVSEINDFILNMLPGMKRIYLSTDTVCKTSSDGDNANILYPVEFINQLEFNGVPSHTISLRIGTPIMLLRNLNLSADLCNGTRLIVTQLAERVMEAQIITGSFIGNRVFIPGLQFPIRSCYAMTINKSQGQSLKVVGVFLKDQIITCDTEENHSIYAKNIVYKDVLSSLSVS</sequence>
<gene>
    <name evidence="1" type="ORF">POPTR_009G002650v4</name>
</gene>
<organism evidence="1 2">
    <name type="scientific">Populus trichocarpa</name>
    <name type="common">Western balsam poplar</name>
    <name type="synonym">Populus balsamifera subsp. trichocarpa</name>
    <dbReference type="NCBI Taxonomy" id="3694"/>
    <lineage>
        <taxon>Eukaryota</taxon>
        <taxon>Viridiplantae</taxon>
        <taxon>Streptophyta</taxon>
        <taxon>Embryophyta</taxon>
        <taxon>Tracheophyta</taxon>
        <taxon>Spermatophyta</taxon>
        <taxon>Magnoliopsida</taxon>
        <taxon>eudicotyledons</taxon>
        <taxon>Gunneridae</taxon>
        <taxon>Pentapetalae</taxon>
        <taxon>rosids</taxon>
        <taxon>fabids</taxon>
        <taxon>Malpighiales</taxon>
        <taxon>Salicaceae</taxon>
        <taxon>Saliceae</taxon>
        <taxon>Populus</taxon>
    </lineage>
</organism>
<protein>
    <submittedName>
        <fullName evidence="1">Uncharacterized protein</fullName>
    </submittedName>
</protein>
<dbReference type="EMBL" id="CM009298">
    <property type="protein sequence ID" value="KAI9388022.1"/>
    <property type="molecule type" value="Genomic_DNA"/>
</dbReference>
<name>A0ACC0SFP3_POPTR</name>
<accession>A0ACC0SFP3</accession>